<accession>J7RWC6</accession>
<dbReference type="Proteomes" id="UP000006310">
    <property type="component" value="Chromosome 3"/>
</dbReference>
<evidence type="ECO:0000259" key="4">
    <source>
        <dbReference type="PROSITE" id="PS50238"/>
    </source>
</evidence>
<dbReference type="GO" id="GO:0010508">
    <property type="term" value="P:positive regulation of autophagy"/>
    <property type="evidence" value="ECO:0007669"/>
    <property type="project" value="EnsemblFungi"/>
</dbReference>
<keyword evidence="2" id="KW-0175">Coiled coil</keyword>
<evidence type="ECO:0000313" key="7">
    <source>
        <dbReference type="Proteomes" id="UP000006310"/>
    </source>
</evidence>
<dbReference type="InterPro" id="IPR050729">
    <property type="entry name" value="Rho-GAP"/>
</dbReference>
<dbReference type="GO" id="GO:0005096">
    <property type="term" value="F:GTPase activator activity"/>
    <property type="evidence" value="ECO:0007669"/>
    <property type="project" value="UniProtKB-KW"/>
</dbReference>
<dbReference type="GO" id="GO:0007165">
    <property type="term" value="P:signal transduction"/>
    <property type="evidence" value="ECO:0007669"/>
    <property type="project" value="InterPro"/>
</dbReference>
<keyword evidence="7" id="KW-1185">Reference proteome</keyword>
<dbReference type="SMART" id="SM00055">
    <property type="entry name" value="FCH"/>
    <property type="match status" value="1"/>
</dbReference>
<dbReference type="Pfam" id="PF00620">
    <property type="entry name" value="RhoGAP"/>
    <property type="match status" value="1"/>
</dbReference>
<proteinExistence type="predicted"/>
<dbReference type="Pfam" id="PF00611">
    <property type="entry name" value="FCH"/>
    <property type="match status" value="1"/>
</dbReference>
<feature type="compositionally biased region" description="Polar residues" evidence="3">
    <location>
        <begin position="369"/>
        <end position="415"/>
    </location>
</feature>
<dbReference type="GO" id="GO:0006970">
    <property type="term" value="P:response to osmotic stress"/>
    <property type="evidence" value="ECO:0007669"/>
    <property type="project" value="EnsemblFungi"/>
</dbReference>
<feature type="region of interest" description="Disordered" evidence="3">
    <location>
        <begin position="339"/>
        <end position="506"/>
    </location>
</feature>
<dbReference type="Gene3D" id="1.20.1270.60">
    <property type="entry name" value="Arfaptin homology (AH) domain/BAR domain"/>
    <property type="match status" value="1"/>
</dbReference>
<dbReference type="GO" id="GO:0005933">
    <property type="term" value="C:cellular bud"/>
    <property type="evidence" value="ECO:0007669"/>
    <property type="project" value="EnsemblFungi"/>
</dbReference>
<dbReference type="GO" id="GO:0032266">
    <property type="term" value="F:phosphatidylinositol-3-phosphate binding"/>
    <property type="evidence" value="ECO:0007669"/>
    <property type="project" value="EnsemblFungi"/>
</dbReference>
<dbReference type="GO" id="GO:0010314">
    <property type="term" value="F:phosphatidylinositol-5-phosphate binding"/>
    <property type="evidence" value="ECO:0007669"/>
    <property type="project" value="EnsemblFungi"/>
</dbReference>
<dbReference type="PROSITE" id="PS51741">
    <property type="entry name" value="F_BAR"/>
    <property type="match status" value="1"/>
</dbReference>
<evidence type="ECO:0000259" key="5">
    <source>
        <dbReference type="PROSITE" id="PS51741"/>
    </source>
</evidence>
<dbReference type="GeneID" id="34524982"/>
<dbReference type="GO" id="GO:0005546">
    <property type="term" value="F:phosphatidylinositol-4,5-bisphosphate binding"/>
    <property type="evidence" value="ECO:0007669"/>
    <property type="project" value="EnsemblFungi"/>
</dbReference>
<dbReference type="GO" id="GO:0080025">
    <property type="term" value="F:phosphatidylinositol-3,5-bisphosphate binding"/>
    <property type="evidence" value="ECO:0007669"/>
    <property type="project" value="EnsemblFungi"/>
</dbReference>
<dbReference type="GO" id="GO:0010447">
    <property type="term" value="P:response to acidic pH"/>
    <property type="evidence" value="ECO:0007669"/>
    <property type="project" value="EnsemblFungi"/>
</dbReference>
<reference evidence="7" key="2">
    <citation type="submission" date="2012-08" db="EMBL/GenBank/DDBJ databases">
        <title>Genome sequence of Kazachstania naganishii.</title>
        <authorList>
            <person name="Gordon J.L."/>
            <person name="Armisen D."/>
            <person name="Proux-Wera E."/>
            <person name="OhEigeartaigh S.S."/>
            <person name="Byrne K.P."/>
            <person name="Wolfe K.H."/>
        </authorList>
    </citation>
    <scope>NUCLEOTIDE SEQUENCE [LARGE SCALE GENOMIC DNA]</scope>
    <source>
        <strain evidence="7">ATCC MYA-139 / BCRC 22969 / CBS 8797 / CCRC 22969 / KCTC 17520 / NBRC 10181 / NCYC 3082</strain>
    </source>
</reference>
<dbReference type="GO" id="GO:0030036">
    <property type="term" value="P:actin cytoskeleton organization"/>
    <property type="evidence" value="ECO:0007669"/>
    <property type="project" value="EnsemblFungi"/>
</dbReference>
<protein>
    <recommendedName>
        <fullName evidence="8">Rho-GAP domain-containing protein</fullName>
    </recommendedName>
</protein>
<dbReference type="SUPFAM" id="SSF103657">
    <property type="entry name" value="BAR/IMD domain-like"/>
    <property type="match status" value="1"/>
</dbReference>
<feature type="compositionally biased region" description="Polar residues" evidence="3">
    <location>
        <begin position="433"/>
        <end position="442"/>
    </location>
</feature>
<dbReference type="InterPro" id="IPR000198">
    <property type="entry name" value="RhoGAP_dom"/>
</dbReference>
<gene>
    <name evidence="6" type="primary">KNAG0C01880</name>
    <name evidence="6" type="ordered locus">KNAG_0C01880</name>
</gene>
<dbReference type="RefSeq" id="XP_022463548.1">
    <property type="nucleotide sequence ID" value="XM_022606899.1"/>
</dbReference>
<dbReference type="AlphaFoldDB" id="J7RWC6"/>
<dbReference type="GO" id="GO:0030479">
    <property type="term" value="C:actin cortical patch"/>
    <property type="evidence" value="ECO:0007669"/>
    <property type="project" value="EnsemblFungi"/>
</dbReference>
<dbReference type="SUPFAM" id="SSF48350">
    <property type="entry name" value="GTPase activation domain, GAP"/>
    <property type="match status" value="1"/>
</dbReference>
<dbReference type="PROSITE" id="PS50238">
    <property type="entry name" value="RHOGAP"/>
    <property type="match status" value="1"/>
</dbReference>
<organism evidence="6 7">
    <name type="scientific">Huiozyma naganishii (strain ATCC MYA-139 / BCRC 22969 / CBS 8797 / KCTC 17520 / NBRC 10181 / NCYC 3082 / Yp74L-3)</name>
    <name type="common">Yeast</name>
    <name type="synonym">Kazachstania naganishii</name>
    <dbReference type="NCBI Taxonomy" id="1071383"/>
    <lineage>
        <taxon>Eukaryota</taxon>
        <taxon>Fungi</taxon>
        <taxon>Dikarya</taxon>
        <taxon>Ascomycota</taxon>
        <taxon>Saccharomycotina</taxon>
        <taxon>Saccharomycetes</taxon>
        <taxon>Saccharomycetales</taxon>
        <taxon>Saccharomycetaceae</taxon>
        <taxon>Huiozyma</taxon>
    </lineage>
</organism>
<dbReference type="OMA" id="DSGWQAR"/>
<dbReference type="GO" id="GO:0042802">
    <property type="term" value="F:identical protein binding"/>
    <property type="evidence" value="ECO:0007669"/>
    <property type="project" value="EnsemblFungi"/>
</dbReference>
<dbReference type="eggNOG" id="KOG1450">
    <property type="taxonomic scope" value="Eukaryota"/>
</dbReference>
<feature type="domain" description="F-BAR" evidence="5">
    <location>
        <begin position="44"/>
        <end position="306"/>
    </location>
</feature>
<dbReference type="PANTHER" id="PTHR23176">
    <property type="entry name" value="RHO/RAC/CDC GTPASE-ACTIVATING PROTEIN"/>
    <property type="match status" value="1"/>
</dbReference>
<dbReference type="OrthoDB" id="437889at2759"/>
<dbReference type="InterPro" id="IPR001060">
    <property type="entry name" value="FCH_dom"/>
</dbReference>
<dbReference type="STRING" id="1071383.J7RWC6"/>
<sequence length="712" mass="79973">MDTSGEIVPEPPQPEQSLEQTTDSSQNRASGTDRRQDVQLLDKPEIIKVMNSDVAINALLFNLKQSLLTCEEFIKFVKKKCLFENDHVMELSKHYKHFFQETQHVSSLKRAFHSVLEFDGKLAKIKLSYVKALQKMCDEVSSLLLTMTRLRKNVKEDSKRLERDVVDSIHNAEKAQARYVSLCQDYDKLKMTDPTKTKLTLRGSKTTKEQEEELLRKIDGADIDYRQKVDHSNSLRDNFLKRERPRIVAELKDLILEMDTAMAIQLQKYSIYTETLILNSGVSVSPFEKTSHSMKSYASSVRNEKDLYDFLNKYNGNGKNSLLVNKSLIPVSYKKHPSMERFSGGAKKSSPKFVVDPSRNSIPKRQISTHDSSPFDNPTSNPATSPSNFSSPTMNSSFNGPIMLNSPTNNNIKSATSKHTKSHLQHQPLPATPASSSNSMINNGYGEVGDNYGGADDNDDAGKSFQSLDPGKRDARIPSIPATVDTTGTIDTDRPLSQVQTNTTLPPGIQRNLKTFGVPLESLIEFEQDMVPAIVRQCVFVVDEYGLDLEGIYRKSANVLDVSKLRENIDSDPANVSMILPPKKFSESDIFLVGSLLKMFFSSLPDTLLPSSISPEVQTCMAIDDPVMRKNYMHGLLYKLPDAQYWTLRSLLFHLKRVIAHEESNKMNLKAVCVIWGPTIVPPSNDDVNDVNYQIAAMEVLINVAEQAFEPE</sequence>
<dbReference type="InterPro" id="IPR027267">
    <property type="entry name" value="AH/BAR_dom_sf"/>
</dbReference>
<evidence type="ECO:0000256" key="2">
    <source>
        <dbReference type="PROSITE-ProRule" id="PRU01077"/>
    </source>
</evidence>
<reference evidence="6 7" key="1">
    <citation type="journal article" date="2011" name="Proc. Natl. Acad. Sci. U.S.A.">
        <title>Evolutionary erosion of yeast sex chromosomes by mating-type switching accidents.</title>
        <authorList>
            <person name="Gordon J.L."/>
            <person name="Armisen D."/>
            <person name="Proux-Wera E."/>
            <person name="Oheigeartaigh S.S."/>
            <person name="Byrne K.P."/>
            <person name="Wolfe K.H."/>
        </authorList>
    </citation>
    <scope>NUCLEOTIDE SEQUENCE [LARGE SCALE GENOMIC DNA]</scope>
    <source>
        <strain evidence="7">ATCC MYA-139 / BCRC 22969 / CBS 8797 / CCRC 22969 / KCTC 17520 / NBRC 10181 / NCYC 3082</strain>
    </source>
</reference>
<dbReference type="Gene3D" id="1.10.555.10">
    <property type="entry name" value="Rho GTPase activation protein"/>
    <property type="match status" value="1"/>
</dbReference>
<feature type="region of interest" description="Disordered" evidence="3">
    <location>
        <begin position="1"/>
        <end position="35"/>
    </location>
</feature>
<dbReference type="EMBL" id="HE978316">
    <property type="protein sequence ID" value="CCK69302.1"/>
    <property type="molecule type" value="Genomic_DNA"/>
</dbReference>
<keyword evidence="1" id="KW-0343">GTPase activation</keyword>
<evidence type="ECO:0000313" key="6">
    <source>
        <dbReference type="EMBL" id="CCK69302.1"/>
    </source>
</evidence>
<dbReference type="GO" id="GO:0070273">
    <property type="term" value="F:phosphatidylinositol-4-phosphate binding"/>
    <property type="evidence" value="ECO:0007669"/>
    <property type="project" value="EnsemblFungi"/>
</dbReference>
<name>J7RWC6_HUIN7</name>
<dbReference type="KEGG" id="kng:KNAG_0C01880"/>
<dbReference type="SMART" id="SM00324">
    <property type="entry name" value="RhoGAP"/>
    <property type="match status" value="1"/>
</dbReference>
<dbReference type="FunFam" id="1.20.1270.60:FF:000063">
    <property type="entry name" value="Rho GTPase activator"/>
    <property type="match status" value="1"/>
</dbReference>
<feature type="compositionally biased region" description="Polar residues" evidence="3">
    <location>
        <begin position="17"/>
        <end position="30"/>
    </location>
</feature>
<dbReference type="InterPro" id="IPR008936">
    <property type="entry name" value="Rho_GTPase_activation_prot"/>
</dbReference>
<feature type="domain" description="Rho-GAP" evidence="4">
    <location>
        <begin position="518"/>
        <end position="709"/>
    </location>
</feature>
<evidence type="ECO:0000256" key="3">
    <source>
        <dbReference type="SAM" id="MobiDB-lite"/>
    </source>
</evidence>
<dbReference type="HOGENOM" id="CLU_010730_2_0_1"/>
<dbReference type="PANTHER" id="PTHR23176:SF128">
    <property type="entry name" value="RHO GTPASE-ACTIVATING PROTEIN RGD1"/>
    <property type="match status" value="1"/>
</dbReference>
<dbReference type="InterPro" id="IPR031160">
    <property type="entry name" value="F_BAR_dom"/>
</dbReference>
<evidence type="ECO:0000256" key="1">
    <source>
        <dbReference type="ARBA" id="ARBA00022468"/>
    </source>
</evidence>
<evidence type="ECO:0008006" key="8">
    <source>
        <dbReference type="Google" id="ProtNLM"/>
    </source>
</evidence>
<feature type="compositionally biased region" description="Polar residues" evidence="3">
    <location>
        <begin position="484"/>
        <end position="505"/>
    </location>
</feature>